<dbReference type="InterPro" id="IPR027417">
    <property type="entry name" value="P-loop_NTPase"/>
</dbReference>
<dbReference type="InterPro" id="IPR050615">
    <property type="entry name" value="ATP-dep_DNA_Helicase"/>
</dbReference>
<dbReference type="PANTHER" id="PTHR11274:SF0">
    <property type="entry name" value="GENERAL TRANSCRIPTION AND DNA REPAIR FACTOR IIH HELICASE SUBUNIT XPB"/>
    <property type="match status" value="1"/>
</dbReference>
<evidence type="ECO:0000256" key="4">
    <source>
        <dbReference type="ARBA" id="ARBA00022840"/>
    </source>
</evidence>
<keyword evidence="8" id="KW-1185">Reference proteome</keyword>
<reference evidence="7 8" key="1">
    <citation type="submission" date="2019-04" db="EMBL/GenBank/DDBJ databases">
        <title>Thalassotalea guangxiensis sp. nov., isolated from sediment of the coastal wetland.</title>
        <authorList>
            <person name="Zheng S."/>
            <person name="Zhang D."/>
        </authorList>
    </citation>
    <scope>NUCLEOTIDE SEQUENCE [LARGE SCALE GENOMIC DNA]</scope>
    <source>
        <strain evidence="7 8">ZS-4</strain>
    </source>
</reference>
<accession>A0A4U1B8P6</accession>
<dbReference type="PROSITE" id="PS51192">
    <property type="entry name" value="HELICASE_ATP_BIND_1"/>
    <property type="match status" value="1"/>
</dbReference>
<sequence>MSSLKQLGLKNVYRTGHDNLYTDFYRKSLAASASYDRAVGYFSSEILAMSSKGLSRLISSNGKMRLIIGHPLTDEEFDAVKHGLALKAVVADLSLKLEEMLESSSDKYPRLELLSWLIASGKLEIKFALRRAGMYHEKIGIFRDLEGNIVVFQGSANETPHGMVAGYNAESISVYKSWEQEIFTAYGEEYLSGFERLWKNEEIEIVTLDIPSSTYDKISKSLKVDASQINSLIEFEEELEARQSTSTNQEPKVPQKIGSKTFNIYDHQKDALSLWKSNSFKGILKLATGSGKTITSIYGAVKIYEAKKKKGQQLFLIVAVPYVELAIQWIDNLKLFGINAHECFDSKSSWATSLENQVNYFNSGITNFCAAVVVNRTLTTPYFQSLLNSIDETSLMLIGDECHNHGSKNINALLPTAYYRMGLSATPFRSDDDEIDSPFPNDAKQRLLSYYGDIVATYGLDDAIHDGVLTPYEYHIIPIFLTLEEQEKYEDISKKITKIILTQQTSGLSKEDRENLTKYCGQRSRLLGSAQNKLIKLAELTANVPENDKTHSLFYAGEGKPFGEYEEEDIKVIDQVSKVLNKNGWKTSQFTGDVSRQDRKFLMSAFKDQSIDALVAMKVLDEGIDVPACKTAYILASTKNPRQYVQRRGRILRKSENKHIAKIYDFVVLPANDSNASQKLKISEAERINDFALLAVNKIEIEKLIEEHGLSYDIT</sequence>
<dbReference type="Gene3D" id="3.40.50.300">
    <property type="entry name" value="P-loop containing nucleotide triphosphate hydrolases"/>
    <property type="match status" value="2"/>
</dbReference>
<evidence type="ECO:0000259" key="6">
    <source>
        <dbReference type="PROSITE" id="PS51194"/>
    </source>
</evidence>
<protein>
    <submittedName>
        <fullName evidence="7">DEAD/DEAH box helicase</fullName>
    </submittedName>
</protein>
<name>A0A4U1B8P6_9GAMM</name>
<evidence type="ECO:0000313" key="8">
    <source>
        <dbReference type="Proteomes" id="UP000307999"/>
    </source>
</evidence>
<dbReference type="InterPro" id="IPR014001">
    <property type="entry name" value="Helicase_ATP-bd"/>
</dbReference>
<dbReference type="CDD" id="cd09179">
    <property type="entry name" value="PLDc_N_DEXD_a"/>
    <property type="match status" value="1"/>
</dbReference>
<dbReference type="PANTHER" id="PTHR11274">
    <property type="entry name" value="RAD25/XP-B DNA REPAIR HELICASE"/>
    <property type="match status" value="1"/>
</dbReference>
<gene>
    <name evidence="7" type="ORF">E8M12_04590</name>
</gene>
<dbReference type="GO" id="GO:0005524">
    <property type="term" value="F:ATP binding"/>
    <property type="evidence" value="ECO:0007669"/>
    <property type="project" value="UniProtKB-KW"/>
</dbReference>
<dbReference type="SUPFAM" id="SSF52540">
    <property type="entry name" value="P-loop containing nucleoside triphosphate hydrolases"/>
    <property type="match status" value="2"/>
</dbReference>
<dbReference type="OrthoDB" id="9803459at2"/>
<evidence type="ECO:0000256" key="1">
    <source>
        <dbReference type="ARBA" id="ARBA00022741"/>
    </source>
</evidence>
<keyword evidence="3 7" id="KW-0347">Helicase</keyword>
<dbReference type="InterPro" id="IPR006935">
    <property type="entry name" value="Helicase/UvrB_N"/>
</dbReference>
<feature type="domain" description="Helicase C-terminal" evidence="6">
    <location>
        <begin position="536"/>
        <end position="705"/>
    </location>
</feature>
<dbReference type="RefSeq" id="WP_136734912.1">
    <property type="nucleotide sequence ID" value="NZ_SWDB01000009.1"/>
</dbReference>
<dbReference type="Proteomes" id="UP000307999">
    <property type="component" value="Unassembled WGS sequence"/>
</dbReference>
<dbReference type="Pfam" id="PF04851">
    <property type="entry name" value="ResIII"/>
    <property type="match status" value="1"/>
</dbReference>
<keyword evidence="4" id="KW-0067">ATP-binding</keyword>
<dbReference type="GO" id="GO:0016787">
    <property type="term" value="F:hydrolase activity"/>
    <property type="evidence" value="ECO:0007669"/>
    <property type="project" value="UniProtKB-KW"/>
</dbReference>
<feature type="domain" description="Helicase ATP-binding" evidence="5">
    <location>
        <begin position="273"/>
        <end position="445"/>
    </location>
</feature>
<dbReference type="EMBL" id="SWDB01000009">
    <property type="protein sequence ID" value="TKB46336.1"/>
    <property type="molecule type" value="Genomic_DNA"/>
</dbReference>
<organism evidence="7 8">
    <name type="scientific">Thalassotalea mangrovi</name>
    <dbReference type="NCBI Taxonomy" id="2572245"/>
    <lineage>
        <taxon>Bacteria</taxon>
        <taxon>Pseudomonadati</taxon>
        <taxon>Pseudomonadota</taxon>
        <taxon>Gammaproteobacteria</taxon>
        <taxon>Alteromonadales</taxon>
        <taxon>Colwelliaceae</taxon>
        <taxon>Thalassotalea</taxon>
    </lineage>
</organism>
<keyword evidence="2" id="KW-0378">Hydrolase</keyword>
<proteinExistence type="predicted"/>
<dbReference type="SMART" id="SM00490">
    <property type="entry name" value="HELICc"/>
    <property type="match status" value="1"/>
</dbReference>
<keyword evidence="1" id="KW-0547">Nucleotide-binding</keyword>
<evidence type="ECO:0000256" key="3">
    <source>
        <dbReference type="ARBA" id="ARBA00022806"/>
    </source>
</evidence>
<dbReference type="GO" id="GO:0003677">
    <property type="term" value="F:DNA binding"/>
    <property type="evidence" value="ECO:0007669"/>
    <property type="project" value="InterPro"/>
</dbReference>
<dbReference type="Pfam" id="PF00271">
    <property type="entry name" value="Helicase_C"/>
    <property type="match status" value="1"/>
</dbReference>
<evidence type="ECO:0000259" key="5">
    <source>
        <dbReference type="PROSITE" id="PS51192"/>
    </source>
</evidence>
<dbReference type="AlphaFoldDB" id="A0A4U1B8P6"/>
<evidence type="ECO:0000313" key="7">
    <source>
        <dbReference type="EMBL" id="TKB46336.1"/>
    </source>
</evidence>
<dbReference type="SMART" id="SM00487">
    <property type="entry name" value="DEXDc"/>
    <property type="match status" value="1"/>
</dbReference>
<dbReference type="GO" id="GO:0004386">
    <property type="term" value="F:helicase activity"/>
    <property type="evidence" value="ECO:0007669"/>
    <property type="project" value="UniProtKB-KW"/>
</dbReference>
<evidence type="ECO:0000256" key="2">
    <source>
        <dbReference type="ARBA" id="ARBA00022801"/>
    </source>
</evidence>
<dbReference type="PROSITE" id="PS51194">
    <property type="entry name" value="HELICASE_CTER"/>
    <property type="match status" value="1"/>
</dbReference>
<comment type="caution">
    <text evidence="7">The sequence shown here is derived from an EMBL/GenBank/DDBJ whole genome shotgun (WGS) entry which is preliminary data.</text>
</comment>
<dbReference type="InterPro" id="IPR001650">
    <property type="entry name" value="Helicase_C-like"/>
</dbReference>